<protein>
    <submittedName>
        <fullName evidence="1">Uncharacterized protein</fullName>
    </submittedName>
</protein>
<keyword evidence="2" id="KW-1185">Reference proteome</keyword>
<accession>A0A840REH9</accession>
<organism evidence="1 2">
    <name type="scientific">Silvimonas terrae</name>
    <dbReference type="NCBI Taxonomy" id="300266"/>
    <lineage>
        <taxon>Bacteria</taxon>
        <taxon>Pseudomonadati</taxon>
        <taxon>Pseudomonadota</taxon>
        <taxon>Betaproteobacteria</taxon>
        <taxon>Neisseriales</taxon>
        <taxon>Chitinibacteraceae</taxon>
        <taxon>Silvimonas</taxon>
    </lineage>
</organism>
<comment type="caution">
    <text evidence="1">The sequence shown here is derived from an EMBL/GenBank/DDBJ whole genome shotgun (WGS) entry which is preliminary data.</text>
</comment>
<dbReference type="EMBL" id="JACHHN010000002">
    <property type="protein sequence ID" value="MBB5190712.1"/>
    <property type="molecule type" value="Genomic_DNA"/>
</dbReference>
<evidence type="ECO:0000313" key="2">
    <source>
        <dbReference type="Proteomes" id="UP000543030"/>
    </source>
</evidence>
<name>A0A840REH9_9NEIS</name>
<reference evidence="1 2" key="1">
    <citation type="submission" date="2020-08" db="EMBL/GenBank/DDBJ databases">
        <title>Genomic Encyclopedia of Type Strains, Phase IV (KMG-IV): sequencing the most valuable type-strain genomes for metagenomic binning, comparative biology and taxonomic classification.</title>
        <authorList>
            <person name="Goeker M."/>
        </authorList>
    </citation>
    <scope>NUCLEOTIDE SEQUENCE [LARGE SCALE GENOMIC DNA]</scope>
    <source>
        <strain evidence="1 2">DSM 18233</strain>
    </source>
</reference>
<dbReference type="AlphaFoldDB" id="A0A840REH9"/>
<sequence>MQQKQKQNPRAPHIHPATLAKLRREKNFAFNLAVRRGRVASAAYQKRWKTESVTALDIDYWLHFVVNHYFLSVERREAFIRTSGVIEKIQRCKHEGNWPPPVMYNQQFFEMFCRAYNWRG</sequence>
<dbReference type="Proteomes" id="UP000543030">
    <property type="component" value="Unassembled WGS sequence"/>
</dbReference>
<dbReference type="RefSeq" id="WP_184098967.1">
    <property type="nucleotide sequence ID" value="NZ_JACHHN010000002.1"/>
</dbReference>
<evidence type="ECO:0000313" key="1">
    <source>
        <dbReference type="EMBL" id="MBB5190712.1"/>
    </source>
</evidence>
<proteinExistence type="predicted"/>
<gene>
    <name evidence="1" type="ORF">HNQ50_001434</name>
</gene>